<accession>A0A4P6X7P7</accession>
<organism evidence="1 2">
    <name type="scientific">Hydrogenophaga pseudoflava</name>
    <name type="common">Pseudomonas carboxydoflava</name>
    <dbReference type="NCBI Taxonomy" id="47421"/>
    <lineage>
        <taxon>Bacteria</taxon>
        <taxon>Pseudomonadati</taxon>
        <taxon>Pseudomonadota</taxon>
        <taxon>Betaproteobacteria</taxon>
        <taxon>Burkholderiales</taxon>
        <taxon>Comamonadaceae</taxon>
        <taxon>Hydrogenophaga</taxon>
    </lineage>
</organism>
<reference evidence="1 2" key="1">
    <citation type="submission" date="2019-03" db="EMBL/GenBank/DDBJ databases">
        <authorList>
            <person name="Sebastian G."/>
            <person name="Baumann P."/>
            <person name="Ruckert C."/>
            <person name="Kalinowski J."/>
            <person name="Nebel B."/>
            <person name="Takors R."/>
            <person name="Blombach B."/>
        </authorList>
    </citation>
    <scope>NUCLEOTIDE SEQUENCE [LARGE SCALE GENOMIC DNA]</scope>
    <source>
        <strain evidence="1 2">DSM 1084</strain>
    </source>
</reference>
<name>A0A4P6X7P7_HYDPS</name>
<gene>
    <name evidence="1" type="ORF">HPF_22970</name>
</gene>
<dbReference type="Proteomes" id="UP000293912">
    <property type="component" value="Chromosome"/>
</dbReference>
<dbReference type="RefSeq" id="WP_066159467.1">
    <property type="nucleotide sequence ID" value="NZ_CP037867.1"/>
</dbReference>
<dbReference type="AlphaFoldDB" id="A0A4P6X7P7"/>
<evidence type="ECO:0000313" key="2">
    <source>
        <dbReference type="Proteomes" id="UP000293912"/>
    </source>
</evidence>
<protein>
    <submittedName>
        <fullName evidence="1">Uncharacterized protein</fullName>
    </submittedName>
</protein>
<keyword evidence="2" id="KW-1185">Reference proteome</keyword>
<sequence length="120" mass="13543">MTQKIDPAKLKAAAERLEWVCQQYPNEESVQHVLKVMQPMIDDAKAGRILEPIPDRFELPFRWAMSSEGLFREFADPDLESAYVDFGIELEGGLSEQEKRILAKFEARVAAKSKGMGNAS</sequence>
<dbReference type="KEGG" id="hpse:HPF_22970"/>
<evidence type="ECO:0000313" key="1">
    <source>
        <dbReference type="EMBL" id="QBM30568.1"/>
    </source>
</evidence>
<dbReference type="EMBL" id="CP037867">
    <property type="protein sequence ID" value="QBM30568.1"/>
    <property type="molecule type" value="Genomic_DNA"/>
</dbReference>
<proteinExistence type="predicted"/>